<protein>
    <submittedName>
        <fullName evidence="2">Uncharacterized protein</fullName>
    </submittedName>
</protein>
<name>A0A2I0GBQ3_PUNGR</name>
<dbReference type="AlphaFoldDB" id="A0A2I0GBQ3"/>
<sequence length="89" mass="9497">MRVAASLVPDGSDTAPNPKPMPRDQIGKDVSATEPFVDKNATDAAPSRLGNCEAQHCGPPIVLHGLNPLEKNSSNQTRQITPYDGQIFT</sequence>
<feature type="compositionally biased region" description="Polar residues" evidence="1">
    <location>
        <begin position="70"/>
        <end position="80"/>
    </location>
</feature>
<proteinExistence type="predicted"/>
<comment type="caution">
    <text evidence="2">The sequence shown here is derived from an EMBL/GenBank/DDBJ whole genome shotgun (WGS) entry which is preliminary data.</text>
</comment>
<gene>
    <name evidence="2" type="ORF">CRG98_050386</name>
</gene>
<evidence type="ECO:0000313" key="3">
    <source>
        <dbReference type="Proteomes" id="UP000233551"/>
    </source>
</evidence>
<feature type="region of interest" description="Disordered" evidence="1">
    <location>
        <begin position="68"/>
        <end position="89"/>
    </location>
</feature>
<organism evidence="2 3">
    <name type="scientific">Punica granatum</name>
    <name type="common">Pomegranate</name>
    <dbReference type="NCBI Taxonomy" id="22663"/>
    <lineage>
        <taxon>Eukaryota</taxon>
        <taxon>Viridiplantae</taxon>
        <taxon>Streptophyta</taxon>
        <taxon>Embryophyta</taxon>
        <taxon>Tracheophyta</taxon>
        <taxon>Spermatophyta</taxon>
        <taxon>Magnoliopsida</taxon>
        <taxon>eudicotyledons</taxon>
        <taxon>Gunneridae</taxon>
        <taxon>Pentapetalae</taxon>
        <taxon>rosids</taxon>
        <taxon>malvids</taxon>
        <taxon>Myrtales</taxon>
        <taxon>Lythraceae</taxon>
        <taxon>Punica</taxon>
    </lineage>
</organism>
<evidence type="ECO:0000256" key="1">
    <source>
        <dbReference type="SAM" id="MobiDB-lite"/>
    </source>
</evidence>
<evidence type="ECO:0000313" key="2">
    <source>
        <dbReference type="EMBL" id="PKH47987.1"/>
    </source>
</evidence>
<accession>A0A2I0GBQ3</accession>
<dbReference type="EMBL" id="PGOL01045237">
    <property type="protein sequence ID" value="PKH47987.1"/>
    <property type="molecule type" value="Genomic_DNA"/>
</dbReference>
<feature type="region of interest" description="Disordered" evidence="1">
    <location>
        <begin position="1"/>
        <end position="31"/>
    </location>
</feature>
<keyword evidence="3" id="KW-1185">Reference proteome</keyword>
<dbReference type="Proteomes" id="UP000233551">
    <property type="component" value="Unassembled WGS sequence"/>
</dbReference>
<reference evidence="2 3" key="1">
    <citation type="submission" date="2017-11" db="EMBL/GenBank/DDBJ databases">
        <title>De-novo sequencing of pomegranate (Punica granatum L.) genome.</title>
        <authorList>
            <person name="Akparov Z."/>
            <person name="Amiraslanov A."/>
            <person name="Hajiyeva S."/>
            <person name="Abbasov M."/>
            <person name="Kaur K."/>
            <person name="Hamwieh A."/>
            <person name="Solovyev V."/>
            <person name="Salamov A."/>
            <person name="Braich B."/>
            <person name="Kosarev P."/>
            <person name="Mahmoud A."/>
            <person name="Hajiyev E."/>
            <person name="Babayeva S."/>
            <person name="Izzatullayeva V."/>
            <person name="Mammadov A."/>
            <person name="Mammadov A."/>
            <person name="Sharifova S."/>
            <person name="Ojaghi J."/>
            <person name="Eynullazada K."/>
            <person name="Bayramov B."/>
            <person name="Abdulazimova A."/>
            <person name="Shahmuradov I."/>
        </authorList>
    </citation>
    <scope>NUCLEOTIDE SEQUENCE [LARGE SCALE GENOMIC DNA]</scope>
    <source>
        <strain evidence="3">cv. AG2017</strain>
        <tissue evidence="2">Leaf</tissue>
    </source>
</reference>